<dbReference type="AlphaFoldDB" id="A0A6C0J3B4"/>
<accession>A0A6C0J3B4</accession>
<dbReference type="InterPro" id="IPR036291">
    <property type="entry name" value="NAD(P)-bd_dom_sf"/>
</dbReference>
<dbReference type="SUPFAM" id="SSF51735">
    <property type="entry name" value="NAD(P)-binding Rossmann-fold domains"/>
    <property type="match status" value="1"/>
</dbReference>
<name>A0A6C0J3B4_9ZZZZ</name>
<dbReference type="PANTHER" id="PTHR43000">
    <property type="entry name" value="DTDP-D-GLUCOSE 4,6-DEHYDRATASE-RELATED"/>
    <property type="match status" value="1"/>
</dbReference>
<proteinExistence type="predicted"/>
<dbReference type="InterPro" id="IPR016040">
    <property type="entry name" value="NAD(P)-bd_dom"/>
</dbReference>
<dbReference type="Gene3D" id="3.40.50.720">
    <property type="entry name" value="NAD(P)-binding Rossmann-like Domain"/>
    <property type="match status" value="1"/>
</dbReference>
<sequence>MDLKSLNLFVTGGCGFIGSNFCNYISKYVNKLVIIDKLSYVSNIKNIEEIIENDNVFFINENMLKHDFLNTFNKYNINYVIHFAAQTHVDNSYKYFNDFIEDNIIATQLLLDAISKYEKKIILLHFSTDEIYGPSVNDIKFDENSAFNPTNPYSASKACSEMIINTYKYSYNLPVIISRCNNVYGKYQFVEKVIPCFILNAINNSNLPIQGDGSKVRDFIHINDVVQAVVTIIEKGNIGEIYNIGNDNPIKILDLANIIIDKIGKGKITFIKDRPFNDNRYYVNSNKLESLGWTTTMDFDKGINEVIEWIKETHDYWLSK</sequence>
<dbReference type="PRINTS" id="PR01713">
    <property type="entry name" value="NUCEPIMERASE"/>
</dbReference>
<feature type="domain" description="NAD(P)-binding" evidence="1">
    <location>
        <begin position="9"/>
        <end position="305"/>
    </location>
</feature>
<organism evidence="2">
    <name type="scientific">viral metagenome</name>
    <dbReference type="NCBI Taxonomy" id="1070528"/>
    <lineage>
        <taxon>unclassified sequences</taxon>
        <taxon>metagenomes</taxon>
        <taxon>organismal metagenomes</taxon>
    </lineage>
</organism>
<evidence type="ECO:0000259" key="1">
    <source>
        <dbReference type="Pfam" id="PF16363"/>
    </source>
</evidence>
<evidence type="ECO:0000313" key="2">
    <source>
        <dbReference type="EMBL" id="QHT99116.1"/>
    </source>
</evidence>
<protein>
    <recommendedName>
        <fullName evidence="1">NAD(P)-binding domain-containing protein</fullName>
    </recommendedName>
</protein>
<dbReference type="Pfam" id="PF16363">
    <property type="entry name" value="GDP_Man_Dehyd"/>
    <property type="match status" value="1"/>
</dbReference>
<reference evidence="2" key="1">
    <citation type="journal article" date="2020" name="Nature">
        <title>Giant virus diversity and host interactions through global metagenomics.</title>
        <authorList>
            <person name="Schulz F."/>
            <person name="Roux S."/>
            <person name="Paez-Espino D."/>
            <person name="Jungbluth S."/>
            <person name="Walsh D.A."/>
            <person name="Denef V.J."/>
            <person name="McMahon K.D."/>
            <person name="Konstantinidis K.T."/>
            <person name="Eloe-Fadrosh E.A."/>
            <person name="Kyrpides N.C."/>
            <person name="Woyke T."/>
        </authorList>
    </citation>
    <scope>NUCLEOTIDE SEQUENCE</scope>
    <source>
        <strain evidence="2">GVMAG-M-3300025695-21</strain>
    </source>
</reference>
<dbReference type="EMBL" id="MN740302">
    <property type="protein sequence ID" value="QHT99116.1"/>
    <property type="molecule type" value="Genomic_DNA"/>
</dbReference>
<dbReference type="Gene3D" id="3.90.25.10">
    <property type="entry name" value="UDP-galactose 4-epimerase, domain 1"/>
    <property type="match status" value="1"/>
</dbReference>